<sequence>WCCGPAGGVACCPSRSHEHACSCPAAGADGAPRRTEHSRGRSGGWSERTRCTCSRRDRRR</sequence>
<organism evidence="2">
    <name type="scientific">uncultured Solirubrobacteraceae bacterium</name>
    <dbReference type="NCBI Taxonomy" id="1162706"/>
    <lineage>
        <taxon>Bacteria</taxon>
        <taxon>Bacillati</taxon>
        <taxon>Actinomycetota</taxon>
        <taxon>Thermoleophilia</taxon>
        <taxon>Solirubrobacterales</taxon>
        <taxon>Solirubrobacteraceae</taxon>
        <taxon>environmental samples</taxon>
    </lineage>
</organism>
<name>A0A6J4SQB4_9ACTN</name>
<feature type="region of interest" description="Disordered" evidence="1">
    <location>
        <begin position="25"/>
        <end position="60"/>
    </location>
</feature>
<dbReference type="AlphaFoldDB" id="A0A6J4SQB4"/>
<evidence type="ECO:0000256" key="1">
    <source>
        <dbReference type="SAM" id="MobiDB-lite"/>
    </source>
</evidence>
<protein>
    <submittedName>
        <fullName evidence="2">Uncharacterized protein</fullName>
    </submittedName>
</protein>
<feature type="non-terminal residue" evidence="2">
    <location>
        <position position="1"/>
    </location>
</feature>
<dbReference type="EMBL" id="CADCVR010000064">
    <property type="protein sequence ID" value="CAA9501127.1"/>
    <property type="molecule type" value="Genomic_DNA"/>
</dbReference>
<proteinExistence type="predicted"/>
<evidence type="ECO:0000313" key="2">
    <source>
        <dbReference type="EMBL" id="CAA9501127.1"/>
    </source>
</evidence>
<accession>A0A6J4SQB4</accession>
<feature type="non-terminal residue" evidence="2">
    <location>
        <position position="60"/>
    </location>
</feature>
<reference evidence="2" key="1">
    <citation type="submission" date="2020-02" db="EMBL/GenBank/DDBJ databases">
        <authorList>
            <person name="Meier V. D."/>
        </authorList>
    </citation>
    <scope>NUCLEOTIDE SEQUENCE</scope>
    <source>
        <strain evidence="2">AVDCRST_MAG53</strain>
    </source>
</reference>
<gene>
    <name evidence="2" type="ORF">AVDCRST_MAG53-1975</name>
</gene>